<evidence type="ECO:0000256" key="6">
    <source>
        <dbReference type="SAM" id="MobiDB-lite"/>
    </source>
</evidence>
<gene>
    <name evidence="8" type="ORF">OXX778_LOCUS5750</name>
</gene>
<protein>
    <recommendedName>
        <fullName evidence="7">EF-hand domain-containing protein</fullName>
    </recommendedName>
</protein>
<dbReference type="PROSITE" id="PS50222">
    <property type="entry name" value="EF_HAND_2"/>
    <property type="match status" value="3"/>
</dbReference>
<dbReference type="GO" id="GO:0098797">
    <property type="term" value="C:plasma membrane protein complex"/>
    <property type="evidence" value="ECO:0007669"/>
    <property type="project" value="TreeGrafter"/>
</dbReference>
<evidence type="ECO:0000256" key="2">
    <source>
        <dbReference type="ARBA" id="ARBA00022723"/>
    </source>
</evidence>
<comment type="caution">
    <text evidence="8">The sequence shown here is derived from an EMBL/GenBank/DDBJ whole genome shotgun (WGS) entry which is preliminary data.</text>
</comment>
<keyword evidence="9" id="KW-1185">Reference proteome</keyword>
<dbReference type="GO" id="GO:0005509">
    <property type="term" value="F:calcium ion binding"/>
    <property type="evidence" value="ECO:0007669"/>
    <property type="project" value="InterPro"/>
</dbReference>
<dbReference type="InterPro" id="IPR018247">
    <property type="entry name" value="EF_Hand_1_Ca_BS"/>
</dbReference>
<feature type="compositionally biased region" description="Low complexity" evidence="6">
    <location>
        <begin position="173"/>
        <end position="188"/>
    </location>
</feature>
<sequence length="640" mass="74110">MNSLRIDFKENDSYEDFKAAFICVNDGAKGYLKTSDELLKALQGCGRNPDQRTISRYWKEYNKIGLDEFCEIASKEHPPNEQELIQAFKAIDTDSNGFISINEFIDVFSKEGDAMEIKEIRKIMDEADLNKDQMLNYKEFSRLIIDTIQKSKKAARSQMKKIVGHADDQELFSNRSRQSSKSSKSNGPRSKDYHESDSDYESKKHDKLNKNLFKSELNRTRSIDSLKSPRKKSDFDDQFERRNSSKSLNRNSSPKKNKNFEPDFEVKIAPASEARETLKYPKNFKKWFHKSIKGGFYFNEISNGIIANSFALDLQNESSLFFSIETFKTPLHTNYEIVNMDVSLLIVKNNKSLSVKGFTENKIENKWCTRLDLSPGRYYLFPFTTGCHLKRRASDYTKNEIKLFQKDLNGKTTLSRQFKDALGVIFDLFDLDSNGRISQDELNLHSFITANEDIPDEEWKFVGELVGFEKNELTKDGFIKLHAIEAKREDKDVDEINKRLANLGFNKSLSIDQSCPFNLTVSSEEENFEILLSEIYETKSSETFLKQIFESKGISKRVKGLDDVNLIEYHNEFWSCLILQNDSRQDLNVFVDCSNSENCLSNTNDLRTNVRIKSKKNKIIMYLTHLNPRKEMKIQCSVTS</sequence>
<dbReference type="InterPro" id="IPR052266">
    <property type="entry name" value="Miro-EF-hand_domain"/>
</dbReference>
<dbReference type="EMBL" id="CAJNOC010000644">
    <property type="protein sequence ID" value="CAF0786566.1"/>
    <property type="molecule type" value="Genomic_DNA"/>
</dbReference>
<feature type="compositionally biased region" description="Basic and acidic residues" evidence="6">
    <location>
        <begin position="189"/>
        <end position="204"/>
    </location>
</feature>
<dbReference type="FunFam" id="1.10.238.10:FF:000003">
    <property type="entry name" value="Calmodulin A"/>
    <property type="match status" value="1"/>
</dbReference>
<feature type="compositionally biased region" description="Low complexity" evidence="6">
    <location>
        <begin position="245"/>
        <end position="254"/>
    </location>
</feature>
<dbReference type="PROSITE" id="PS00018">
    <property type="entry name" value="EF_HAND_1"/>
    <property type="match status" value="3"/>
</dbReference>
<dbReference type="CDD" id="cd00051">
    <property type="entry name" value="EFh"/>
    <property type="match status" value="1"/>
</dbReference>
<evidence type="ECO:0000313" key="9">
    <source>
        <dbReference type="Proteomes" id="UP000663879"/>
    </source>
</evidence>
<evidence type="ECO:0000313" key="8">
    <source>
        <dbReference type="EMBL" id="CAF0786566.1"/>
    </source>
</evidence>
<accession>A0A813RMU7</accession>
<keyword evidence="3" id="KW-0677">Repeat</keyword>
<dbReference type="InterPro" id="IPR011992">
    <property type="entry name" value="EF-hand-dom_pair"/>
</dbReference>
<dbReference type="OrthoDB" id="26525at2759"/>
<dbReference type="GO" id="GO:1903569">
    <property type="term" value="P:positive regulation of protein localization to ciliary membrane"/>
    <property type="evidence" value="ECO:0007669"/>
    <property type="project" value="TreeGrafter"/>
</dbReference>
<dbReference type="PANTHER" id="PTHR46819">
    <property type="entry name" value="EF-HAND CALCIUM-BINDING DOMAIN-CONTAINING PROTEIN 7"/>
    <property type="match status" value="1"/>
</dbReference>
<feature type="region of interest" description="Disordered" evidence="6">
    <location>
        <begin position="156"/>
        <end position="263"/>
    </location>
</feature>
<comment type="subcellular location">
    <subcellularLocation>
        <location evidence="1">Membrane</location>
    </subcellularLocation>
</comment>
<feature type="domain" description="EF-hand" evidence="7">
    <location>
        <begin position="417"/>
        <end position="452"/>
    </location>
</feature>
<proteinExistence type="predicted"/>
<keyword evidence="2" id="KW-0479">Metal-binding</keyword>
<dbReference type="Gene3D" id="1.10.238.10">
    <property type="entry name" value="EF-hand"/>
    <property type="match status" value="2"/>
</dbReference>
<name>A0A813RMU7_9BILA</name>
<evidence type="ECO:0000256" key="4">
    <source>
        <dbReference type="ARBA" id="ARBA00022837"/>
    </source>
</evidence>
<feature type="compositionally biased region" description="Basic and acidic residues" evidence="6">
    <location>
        <begin position="231"/>
        <end position="243"/>
    </location>
</feature>
<reference evidence="8" key="1">
    <citation type="submission" date="2021-02" db="EMBL/GenBank/DDBJ databases">
        <authorList>
            <person name="Nowell W R."/>
        </authorList>
    </citation>
    <scope>NUCLEOTIDE SEQUENCE</scope>
    <source>
        <strain evidence="8">Ploen Becks lab</strain>
    </source>
</reference>
<keyword evidence="4" id="KW-0106">Calcium</keyword>
<evidence type="ECO:0000256" key="1">
    <source>
        <dbReference type="ARBA" id="ARBA00004370"/>
    </source>
</evidence>
<dbReference type="Proteomes" id="UP000663879">
    <property type="component" value="Unassembled WGS sequence"/>
</dbReference>
<dbReference type="SMART" id="SM00054">
    <property type="entry name" value="EFh"/>
    <property type="match status" value="3"/>
</dbReference>
<evidence type="ECO:0000259" key="7">
    <source>
        <dbReference type="PROSITE" id="PS50222"/>
    </source>
</evidence>
<dbReference type="PANTHER" id="PTHR46819:SF1">
    <property type="entry name" value="EF-HAND CALCIUM-BINDING DOMAIN-CONTAINING PROTEIN 7"/>
    <property type="match status" value="1"/>
</dbReference>
<feature type="domain" description="EF-hand" evidence="7">
    <location>
        <begin position="115"/>
        <end position="150"/>
    </location>
</feature>
<dbReference type="InterPro" id="IPR002048">
    <property type="entry name" value="EF_hand_dom"/>
</dbReference>
<keyword evidence="5" id="KW-0472">Membrane</keyword>
<feature type="domain" description="EF-hand" evidence="7">
    <location>
        <begin position="79"/>
        <end position="114"/>
    </location>
</feature>
<dbReference type="AlphaFoldDB" id="A0A813RMU7"/>
<dbReference type="Pfam" id="PF13499">
    <property type="entry name" value="EF-hand_7"/>
    <property type="match status" value="1"/>
</dbReference>
<organism evidence="8 9">
    <name type="scientific">Brachionus calyciflorus</name>
    <dbReference type="NCBI Taxonomy" id="104777"/>
    <lineage>
        <taxon>Eukaryota</taxon>
        <taxon>Metazoa</taxon>
        <taxon>Spiralia</taxon>
        <taxon>Gnathifera</taxon>
        <taxon>Rotifera</taxon>
        <taxon>Eurotatoria</taxon>
        <taxon>Monogononta</taxon>
        <taxon>Pseudotrocha</taxon>
        <taxon>Ploima</taxon>
        <taxon>Brachionidae</taxon>
        <taxon>Brachionus</taxon>
    </lineage>
</organism>
<dbReference type="SUPFAM" id="SSF47473">
    <property type="entry name" value="EF-hand"/>
    <property type="match status" value="2"/>
</dbReference>
<dbReference type="Pfam" id="PF13202">
    <property type="entry name" value="EF-hand_5"/>
    <property type="match status" value="1"/>
</dbReference>
<evidence type="ECO:0000256" key="3">
    <source>
        <dbReference type="ARBA" id="ARBA00022737"/>
    </source>
</evidence>
<evidence type="ECO:0000256" key="5">
    <source>
        <dbReference type="ARBA" id="ARBA00023136"/>
    </source>
</evidence>
<dbReference type="GO" id="GO:0060170">
    <property type="term" value="C:ciliary membrane"/>
    <property type="evidence" value="ECO:0007669"/>
    <property type="project" value="TreeGrafter"/>
</dbReference>